<dbReference type="PANTHER" id="PTHR30329:SF21">
    <property type="entry name" value="LIPOPROTEIN YIAD-RELATED"/>
    <property type="match status" value="1"/>
</dbReference>
<keyword evidence="3" id="KW-1134">Transmembrane beta strand</keyword>
<dbReference type="Pfam" id="PF13505">
    <property type="entry name" value="OMP_b-brl"/>
    <property type="match status" value="1"/>
</dbReference>
<keyword evidence="14" id="KW-0969">Cilium</keyword>
<dbReference type="PANTHER" id="PTHR30329">
    <property type="entry name" value="STATOR ELEMENT OF FLAGELLAR MOTOR COMPLEX"/>
    <property type="match status" value="1"/>
</dbReference>
<dbReference type="STRING" id="1122207.MUS1_01750"/>
<evidence type="ECO:0000256" key="7">
    <source>
        <dbReference type="ARBA" id="ARBA00023114"/>
    </source>
</evidence>
<evidence type="ECO:0000256" key="10">
    <source>
        <dbReference type="PROSITE-ProRule" id="PRU00473"/>
    </source>
</evidence>
<keyword evidence="14" id="KW-0282">Flagellum</keyword>
<evidence type="ECO:0000256" key="4">
    <source>
        <dbReference type="ARBA" id="ARBA00022692"/>
    </source>
</evidence>
<dbReference type="InterPro" id="IPR006664">
    <property type="entry name" value="OMP_bac"/>
</dbReference>
<dbReference type="PRINTS" id="PR01021">
    <property type="entry name" value="OMPADOMAIN"/>
</dbReference>
<evidence type="ECO:0000256" key="9">
    <source>
        <dbReference type="ARBA" id="ARBA00023237"/>
    </source>
</evidence>
<evidence type="ECO:0000313" key="15">
    <source>
        <dbReference type="Proteomes" id="UP000054058"/>
    </source>
</evidence>
<accession>X7E8F0</accession>
<protein>
    <submittedName>
        <fullName evidence="14">Flagellar motor protein MotB</fullName>
    </submittedName>
</protein>
<dbReference type="SUPFAM" id="SSF56925">
    <property type="entry name" value="OMPA-like"/>
    <property type="match status" value="1"/>
</dbReference>
<name>X7E8F0_9GAMM</name>
<reference evidence="14 15" key="1">
    <citation type="submission" date="2014-01" db="EMBL/GenBank/DDBJ databases">
        <title>Marinomonas ushuaiensis DSM 15871 Genome Sequencing.</title>
        <authorList>
            <person name="Lai Q."/>
            <person name="Shao Z.S."/>
        </authorList>
    </citation>
    <scope>NUCLEOTIDE SEQUENCE [LARGE SCALE GENOMIC DNA]</scope>
    <source>
        <strain evidence="14 15">DSM 15871</strain>
    </source>
</reference>
<keyword evidence="9" id="KW-0998">Cell outer membrane</keyword>
<dbReference type="PATRIC" id="fig|1122207.3.peg.362"/>
<evidence type="ECO:0000256" key="3">
    <source>
        <dbReference type="ARBA" id="ARBA00022452"/>
    </source>
</evidence>
<keyword evidence="4" id="KW-0812">Transmembrane</keyword>
<evidence type="ECO:0000256" key="2">
    <source>
        <dbReference type="ARBA" id="ARBA00022448"/>
    </source>
</evidence>
<dbReference type="eggNOG" id="COG3637">
    <property type="taxonomic scope" value="Bacteria"/>
</dbReference>
<organism evidence="14 15">
    <name type="scientific">Marinomonas ushuaiensis DSM 15871</name>
    <dbReference type="NCBI Taxonomy" id="1122207"/>
    <lineage>
        <taxon>Bacteria</taxon>
        <taxon>Pseudomonadati</taxon>
        <taxon>Pseudomonadota</taxon>
        <taxon>Gammaproteobacteria</taxon>
        <taxon>Oceanospirillales</taxon>
        <taxon>Oceanospirillaceae</taxon>
        <taxon>Marinomonas</taxon>
    </lineage>
</organism>
<dbReference type="InterPro" id="IPR050330">
    <property type="entry name" value="Bact_OuterMem_StrucFunc"/>
</dbReference>
<dbReference type="EMBL" id="JAMB01000001">
    <property type="protein sequence ID" value="ETX12349.1"/>
    <property type="molecule type" value="Genomic_DNA"/>
</dbReference>
<dbReference type="InterPro" id="IPR036737">
    <property type="entry name" value="OmpA-like_sf"/>
</dbReference>
<evidence type="ECO:0000256" key="5">
    <source>
        <dbReference type="ARBA" id="ARBA00022729"/>
    </source>
</evidence>
<gene>
    <name evidence="14" type="ORF">MUS1_01750</name>
</gene>
<dbReference type="Proteomes" id="UP000054058">
    <property type="component" value="Unassembled WGS sequence"/>
</dbReference>
<dbReference type="CDD" id="cd07185">
    <property type="entry name" value="OmpA_C-like"/>
    <property type="match status" value="1"/>
</dbReference>
<dbReference type="GO" id="GO:0009279">
    <property type="term" value="C:cell outer membrane"/>
    <property type="evidence" value="ECO:0007669"/>
    <property type="project" value="UniProtKB-SubCell"/>
</dbReference>
<dbReference type="GO" id="GO:0006811">
    <property type="term" value="P:monoatomic ion transport"/>
    <property type="evidence" value="ECO:0007669"/>
    <property type="project" value="UniProtKB-KW"/>
</dbReference>
<keyword evidence="6" id="KW-0406">Ion transport</keyword>
<dbReference type="InterPro" id="IPR011250">
    <property type="entry name" value="OMP/PagP_B-barrel"/>
</dbReference>
<evidence type="ECO:0000256" key="1">
    <source>
        <dbReference type="ARBA" id="ARBA00004571"/>
    </source>
</evidence>
<dbReference type="InterPro" id="IPR006665">
    <property type="entry name" value="OmpA-like"/>
</dbReference>
<proteinExistence type="predicted"/>
<keyword evidence="15" id="KW-1185">Reference proteome</keyword>
<keyword evidence="14" id="KW-0966">Cell projection</keyword>
<evidence type="ECO:0000256" key="12">
    <source>
        <dbReference type="SAM" id="SignalP"/>
    </source>
</evidence>
<keyword evidence="7" id="KW-0626">Porin</keyword>
<keyword evidence="8 10" id="KW-0472">Membrane</keyword>
<dbReference type="eggNOG" id="COG2885">
    <property type="taxonomic scope" value="Bacteria"/>
</dbReference>
<evidence type="ECO:0000259" key="13">
    <source>
        <dbReference type="PROSITE" id="PS51123"/>
    </source>
</evidence>
<dbReference type="RefSeq" id="WP_036158222.1">
    <property type="nucleotide sequence ID" value="NZ_JAMB01000001.1"/>
</dbReference>
<evidence type="ECO:0000256" key="11">
    <source>
        <dbReference type="SAM" id="MobiDB-lite"/>
    </source>
</evidence>
<dbReference type="SUPFAM" id="SSF103088">
    <property type="entry name" value="OmpA-like"/>
    <property type="match status" value="1"/>
</dbReference>
<feature type="signal peptide" evidence="12">
    <location>
        <begin position="1"/>
        <end position="26"/>
    </location>
</feature>
<dbReference type="Pfam" id="PF00691">
    <property type="entry name" value="OmpA"/>
    <property type="match status" value="1"/>
</dbReference>
<comment type="subcellular location">
    <subcellularLocation>
        <location evidence="1">Cell outer membrane</location>
        <topology evidence="1">Multi-pass membrane protein</topology>
    </subcellularLocation>
</comment>
<sequence>MSFTLAKRTLVGSLITASSFSTLALAQQQAGFTITPSIGYYNMDDDRNTKDDEAYSLGLGYQFNNPWALEFVYVNADTSFSSSNTDVDVDQYRLDALYHLPTSNSTNLTPYLAAGIGKADFSNPSANNTQLNAGGGVKYALNDSLSLRADFRLLNDQEDHHLDHMTSVGLQMTFGHSAPKATPVAATEKTFMEQPTVEDTIQEPIEETTPEPEVFVEPTVEPEPVDETESALNEPAFAEGEEPSLSEQATVIEAQPAVTLNVQFGNNKTTVEQTLYPEIQKLATYLNENPNSTVVIEGHTDDSGAASYNQTVSEERAQAISDVLINTFQISEKRVSAIGYGEEKPLFSNDTDQHRKANRRVTAVISSNEA</sequence>
<keyword evidence="2" id="KW-0813">Transport</keyword>
<dbReference type="Gene3D" id="3.30.1330.60">
    <property type="entry name" value="OmpA-like domain"/>
    <property type="match status" value="1"/>
</dbReference>
<feature type="domain" description="OmpA-like" evidence="13">
    <location>
        <begin position="251"/>
        <end position="369"/>
    </location>
</feature>
<comment type="caution">
    <text evidence="14">The sequence shown here is derived from an EMBL/GenBank/DDBJ whole genome shotgun (WGS) entry which is preliminary data.</text>
</comment>
<feature type="chain" id="PRO_5004977634" evidence="12">
    <location>
        <begin position="27"/>
        <end position="370"/>
    </location>
</feature>
<keyword evidence="5 12" id="KW-0732">Signal</keyword>
<dbReference type="Gene3D" id="2.40.160.20">
    <property type="match status" value="1"/>
</dbReference>
<dbReference type="AlphaFoldDB" id="X7E8F0"/>
<dbReference type="GO" id="GO:0046930">
    <property type="term" value="C:pore complex"/>
    <property type="evidence" value="ECO:0007669"/>
    <property type="project" value="UniProtKB-KW"/>
</dbReference>
<evidence type="ECO:0000313" key="14">
    <source>
        <dbReference type="EMBL" id="ETX12349.1"/>
    </source>
</evidence>
<feature type="region of interest" description="Disordered" evidence="11">
    <location>
        <begin position="206"/>
        <end position="229"/>
    </location>
</feature>
<evidence type="ECO:0000256" key="6">
    <source>
        <dbReference type="ARBA" id="ARBA00023065"/>
    </source>
</evidence>
<dbReference type="GO" id="GO:0015288">
    <property type="term" value="F:porin activity"/>
    <property type="evidence" value="ECO:0007669"/>
    <property type="project" value="UniProtKB-KW"/>
</dbReference>
<evidence type="ECO:0000256" key="8">
    <source>
        <dbReference type="ARBA" id="ARBA00023136"/>
    </source>
</evidence>
<dbReference type="OrthoDB" id="9782229at2"/>
<dbReference type="InterPro" id="IPR027385">
    <property type="entry name" value="Beta-barrel_OMP"/>
</dbReference>
<dbReference type="PROSITE" id="PS51123">
    <property type="entry name" value="OMPA_2"/>
    <property type="match status" value="1"/>
</dbReference>